<comment type="caution">
    <text evidence="1">The sequence shown here is derived from an EMBL/GenBank/DDBJ whole genome shotgun (WGS) entry which is preliminary data.</text>
</comment>
<proteinExistence type="predicted"/>
<evidence type="ECO:0000313" key="2">
    <source>
        <dbReference type="Proteomes" id="UP000661691"/>
    </source>
</evidence>
<accession>A0A926NCI5</accession>
<dbReference type="Pfam" id="PF26211">
    <property type="entry name" value="Phage_phiTE_072"/>
    <property type="match status" value="1"/>
</dbReference>
<dbReference type="RefSeq" id="WP_191142733.1">
    <property type="nucleotide sequence ID" value="NZ_JACXAH010000036.1"/>
</dbReference>
<gene>
    <name evidence="1" type="ORF">IC620_15430</name>
</gene>
<evidence type="ECO:0000313" key="1">
    <source>
        <dbReference type="EMBL" id="MBD1373737.1"/>
    </source>
</evidence>
<sequence length="165" mass="19277">MAKTYRYFLPNNKGEGWSLIILDQDGKECTLFANGDYDGHTARFYTDKDIRDFMLGVDSDYLLSKISTENVFNASKTEQSIKQKIIEARTSGRYDKQEAREEWTLLKDGIEWEADFHNWVAETRMGLYDAADLAYYEYPLRARAFAYQVLPRLQQVIRKDIENAS</sequence>
<dbReference type="InterPro" id="IPR058701">
    <property type="entry name" value="PhiTE_072-like"/>
</dbReference>
<dbReference type="Proteomes" id="UP000661691">
    <property type="component" value="Unassembled WGS sequence"/>
</dbReference>
<protein>
    <submittedName>
        <fullName evidence="1">Uncharacterized protein</fullName>
    </submittedName>
</protein>
<dbReference type="AlphaFoldDB" id="A0A926NCI5"/>
<name>A0A926NCI5_9BACL</name>
<dbReference type="EMBL" id="JACXAH010000036">
    <property type="protein sequence ID" value="MBD1373737.1"/>
    <property type="molecule type" value="Genomic_DNA"/>
</dbReference>
<organism evidence="1 2">
    <name type="scientific">Polycladospora coralii</name>
    <dbReference type="NCBI Taxonomy" id="2771432"/>
    <lineage>
        <taxon>Bacteria</taxon>
        <taxon>Bacillati</taxon>
        <taxon>Bacillota</taxon>
        <taxon>Bacilli</taxon>
        <taxon>Bacillales</taxon>
        <taxon>Thermoactinomycetaceae</taxon>
        <taxon>Polycladospora</taxon>
    </lineage>
</organism>
<reference evidence="1" key="1">
    <citation type="submission" date="2020-09" db="EMBL/GenBank/DDBJ databases">
        <title>A novel bacterium of genus Hazenella, isolated from South China Sea.</title>
        <authorList>
            <person name="Huang H."/>
            <person name="Mo K."/>
            <person name="Hu Y."/>
        </authorList>
    </citation>
    <scope>NUCLEOTIDE SEQUENCE</scope>
    <source>
        <strain evidence="1">IB182357</strain>
    </source>
</reference>
<keyword evidence="2" id="KW-1185">Reference proteome</keyword>